<dbReference type="PANTHER" id="PTHR13958:SF3">
    <property type="entry name" value="CAP-GLY DOMAIN-CONTAINING PROTEIN-RELATED"/>
    <property type="match status" value="1"/>
</dbReference>
<feature type="region of interest" description="Disordered" evidence="2">
    <location>
        <begin position="1628"/>
        <end position="1657"/>
    </location>
</feature>
<feature type="compositionally biased region" description="Basic and acidic residues" evidence="2">
    <location>
        <begin position="151"/>
        <end position="160"/>
    </location>
</feature>
<feature type="region of interest" description="Disordered" evidence="2">
    <location>
        <begin position="425"/>
        <end position="535"/>
    </location>
</feature>
<proteinExistence type="predicted"/>
<feature type="region of interest" description="Disordered" evidence="2">
    <location>
        <begin position="2066"/>
        <end position="2108"/>
    </location>
</feature>
<feature type="compositionally biased region" description="Basic and acidic residues" evidence="2">
    <location>
        <begin position="805"/>
        <end position="815"/>
    </location>
</feature>
<feature type="compositionally biased region" description="Polar residues" evidence="2">
    <location>
        <begin position="1059"/>
        <end position="1070"/>
    </location>
</feature>
<dbReference type="SMART" id="SM01052">
    <property type="entry name" value="CAP_GLY"/>
    <property type="match status" value="1"/>
</dbReference>
<sequence>MEERNAAGIGSARNPGRRPLTPGSRTKEPPRFSRSVASPASQNPIPKGQWNPVPKDSHSPDPKHPQNPIPKDSHSPDPKHPQNPVPKDSHSPVPKHPQNPVPKDSHSPDPKHPQNPVPKDSHSPDPKHPQNPIPKDSHSPDPKHPQNPVPKDSHSPDPKHPQNPIPKDSHSPDPKHPQNPIPKDSHSPDPKHPQNPIPKDSWDPVPKDSQGSVPKAPKNSISKDSQILDPKDHVSKNPENPVPKASQNHIPNESQNPVPKDSQSPVPKECQNLVPKDSQTPFPKYSQSPSVRIPFLKTQSPVPKECQSPVPKDSQSPVLKDSQNLVPKDSQSPVPKDSQIPVPKDSQSPVLKDSQIPFLKTHRFPFLKTHRFPFLKTHRIPFQKTHRSRSKRLTDPVPKDSQIPFLKTHRFPFLKTHRFPFLKTHRIPFQKTHRSRSKRLTDPVPKDSQTPFPKDSQSPVPKECQNLFPKGSQTPFPKDSQSPVPKECQSPIPKDSQSPVLKDSQNLVPKDSQIPFQKTHRSRSKRLTDPVPKDSQIPFLKTQRFPFLKTYRVPFLKTYRVPFLKTYRIPTLRPPVWTGSAVTSNACRVHATPDVQKVHVAYQRKKVYLAFLGLCFSRTAARRGSAERHSRCELLPRGYFREPALAPFSREEHQGGRLRGRQNKRDVYGTNSLKAGELFNVYINVMQSLTGIFVLHSVHIFPPDVSLAWDSLHRAKRVFQKVESRIDAEGRRRAEALRVRRKLELDRSELAENSAEEIKWMWRGGATPPPPRRAASPVERAVLREKLSRGSPPGRGDHGSISLVSKEDYSSEKSLEQNSWTNAERHLCERGESDVTLKKEHTLAERKDVTEPSDSSYLRSPGSLNKRDCSREKVTNRTNEKSFVATMEELSCSAYGNHRTFSLRSTTCKRSPPCQSESHPVVPLGTPVGSYIQKLECLKSKSPERKLEKLKDLIRQQRRRLIGAPVGQHGSNLWQLRETVNKSSFGRKVRKVTFAPPPPVYRGFSSVNGSLSTFPTDEEVRKPGTECCGAPGPQNLRYRELKAQTGVKDQKQSIENRKQWSCGSQMSSSKLRTDNKKEKDSVSKLYGASAWREGQKLVRKLLGPPVSRSQLISLPKNALGTPDDESAPVMDDPLTVQNESNTLNMRNLKPGTNPKVSPALQDKTVLPTGSKQSKDPRQVLKALHSQNQSIIHGTSRIPEPLANNSRRAEEDVGSLEGCEGSKIGVRQNPRTNRDRRATSAPPKGHRSASSSPVGKQVDKENLQSTEIRRNPTKVRSYSVEEVREYMNRKAAERLQKEMEAKRDRKKAIELKNKRMEELFKKQKDAVPVRPSAREHVPIKPAITKKDFLGPNKDQLNANNCARSMKNHISEWVELTSRALLKSEGSESRDLNAKKSGKVLAKDIKTGPGFPSVVPPDSSPLKLNDLDIRKYSPPKNVTFLMKTNTKSITPEGNSEDPLYRSKEDRILAIHAVAKELEERIQVEAIRMRLAKDHQHQSDKSVMANELDSLHNSLLKPDKFQNELSRMLSQNSPLLFPGVECLEASSNPVQGKIGSPGFSPSRRRAHRTIGKDTPDMQQMESFTHTSMSALSSDQLSWNDVPEQLENGSDKHEAQDILQDKLKDLKISAQEPSLQKAWSQEPPPVSSPGSHSLGRSPLRKADRNREHGLMDASPDIHNVGDVELSSRLNKSAVFTDQKSSHLLEAGSEIMVCDVTDDAEKEDTSLAYLRESDDDQIVCGNQTSLQFVEKLKARELQQEREIALIRQKVELETQETQRSLDVLRRSRMKSLDEPKKREMRDGGEKLTVQKFPGTAKHMRPSPCDLNMERELHVLTAEETSKTSSKLHQPLVDGHKEPTRPVDKKGSEILVTEDSGDSSEPTTDTSSKWSDICQYYGGPHMFSRFTLQMAQQYLRDEELRARHQTALLRLREEALKEKTLAELAWLEHQKTRYEDKGDYRKVSDIVKKQQEILTQLQQEQTEISHLQNIYKSAHQERKLLLKHQKELLHMQQSTAHLQQKLQALAGRTQIPAEQEATSLISENPFRRWTTPILPKCEIQLDIIPVSETEIGHRNKEKREDKEVRSSHPLKKDTGAPRHRVGTEELQEWKPKAEEAHNSNVLNTVATMPHDSAKGLTGLAEEEASAEDQEIPEEFYVSMDKTEASKSAAVDENIPKMVQVIKEVNHQEHTEAGSGWKEPVSRAQHETGERLSHCTVPGYHSFEKQKDPVSVLQVQQAEDSQWSIKEANSPTIEVEYSVPGKPPGFPESIENLRDQLKANDVYEKESTLNPLLNTSVQLDAKENTSQSSERDTEEHVNKESELHRGDVKEITKHEPAPLQDVVVVTDGFEKDDAKFSDSEKAIMHLITNDNECPGSSLTVPSEPCSSSDSISNSLSSKSENMIFCPSLSEFQKVSAIRIDISGSSASLSGLDNAEDTDISDSEVFNNEQKSCEQLSKTQIKSENELLPPNKSATTTSHKCKDRTSLAVKEIPKVQDPSYRNTPPPKLYLDVSLDNINQPHEPLKDGMIEGQCSKSSEDFKRCSQGEEHSPYLKDDYVENVASPAGSLLYSSDFSETFENLERQASTPLIDKGEYNCEDKVLSSDNQATIESRSHILDKVIRSLEPDFKRPEHTITPQPKTPESKMAPIASDPEDLSLSDDKSTDWEYLINKPDSGKAIEVAVAEIEMSQVERASSAIENPQTKTLKSEKYHPTLHQASTERENKPVPHKSSEDLFPHLKNLPQQSKEDITFITDEVLLPIDADTLSEILSPLDEVLSYGSSEFPSTKKDVSGPSDDLPSFPDEISEENDDLSHEDFPSPPEDVTLIKDECTTLDNEGLRKPLFSFPKEPGDNVPSKLMVSSQITQFEDENSESNPFKQEYVSQKNENSTRQGEEGVSSSLQSPTTYSRDSGFRSQKNPSHRMSRTKKKPFLILSTEQDDGDMLSSFEIGDRVLVKHTQPGTLKFKGMLHFDEGLWAGVCLDKPDGDHDGTYEGVKYFECMKGCGVFVQPHQISRLLGDEDKSFADSEDEDSFFDGPAPGSSNKMDYSWAMFSADKTKESEQGAEDTSSSNEKMFRSQKSMATGITNNTSLCQDATHSTNEASALEFSGLISSVHESFDRQDNGTAEQVSKDATLQMNYEKGLGKMTNNQVCLNVLAGRKEKLADELSTQILRELLCDAFNVLSEISQLKHKCAIEGVPLEPALTLNSTKVFIQEANVHSPQSEAASLNSLVWDAGTFTNPNETYEFVRPKSAAHIEESIVAKFIDDAVKEYKKIKRKQGGNDDGVLGSSKASLPFLKRVLDAGVFGGSDFLDQSVTQPTEESRVPNVELYALDRWCTSQWKSPKELPLVVPHNAAYVNELVTHVVDELWVTRDHSPLPYRPTKTRVPECDTLEGNHLNAESKRMYNQSSVQAEILRLLNLEQNDLEIKRKLCRMLKVGSPKRDRVDILLIQELHQEEQQWTDYTEDEQAVKVKLSADILDCLLQDTIGVLNTICIRRIHQ</sequence>
<feature type="compositionally biased region" description="Basic and acidic residues" evidence="2">
    <location>
        <begin position="840"/>
        <end position="850"/>
    </location>
</feature>
<feature type="region of interest" description="Disordered" evidence="2">
    <location>
        <begin position="2703"/>
        <end position="2723"/>
    </location>
</feature>
<keyword evidence="1" id="KW-0175">Coiled coil</keyword>
<dbReference type="EMBL" id="JANPWB010000010">
    <property type="protein sequence ID" value="KAJ1146090.1"/>
    <property type="molecule type" value="Genomic_DNA"/>
</dbReference>
<feature type="compositionally biased region" description="Polar residues" evidence="2">
    <location>
        <begin position="277"/>
        <end position="290"/>
    </location>
</feature>
<dbReference type="Pfam" id="PF01302">
    <property type="entry name" value="CAP_GLY"/>
    <property type="match status" value="1"/>
</dbReference>
<feature type="compositionally biased region" description="Basic and acidic residues" evidence="2">
    <location>
        <begin position="119"/>
        <end position="128"/>
    </location>
</feature>
<protein>
    <recommendedName>
        <fullName evidence="3">CAP-Gly domain-containing protein</fullName>
    </recommendedName>
</protein>
<comment type="caution">
    <text evidence="4">The sequence shown here is derived from an EMBL/GenBank/DDBJ whole genome shotgun (WGS) entry which is preliminary data.</text>
</comment>
<feature type="compositionally biased region" description="Polar residues" evidence="2">
    <location>
        <begin position="471"/>
        <end position="483"/>
    </location>
</feature>
<dbReference type="Gene3D" id="2.30.30.190">
    <property type="entry name" value="CAP Gly-rich-like domain"/>
    <property type="match status" value="1"/>
</dbReference>
<feature type="region of interest" description="Disordered" evidence="2">
    <location>
        <begin position="1546"/>
        <end position="1575"/>
    </location>
</feature>
<feature type="region of interest" description="Disordered" evidence="2">
    <location>
        <begin position="2858"/>
        <end position="2924"/>
    </location>
</feature>
<feature type="compositionally biased region" description="Polar residues" evidence="2">
    <location>
        <begin position="35"/>
        <end position="44"/>
    </location>
</feature>
<feature type="compositionally biased region" description="Basic and acidic residues" evidence="2">
    <location>
        <begin position="1256"/>
        <end position="1269"/>
    </location>
</feature>
<evidence type="ECO:0000256" key="1">
    <source>
        <dbReference type="SAM" id="Coils"/>
    </source>
</evidence>
<dbReference type="PANTHER" id="PTHR13958">
    <property type="entry name" value="CENTROSOME-ASSOCIATED PROTEIN 350"/>
    <property type="match status" value="1"/>
</dbReference>
<feature type="compositionally biased region" description="Polar residues" evidence="2">
    <location>
        <begin position="3057"/>
        <end position="3071"/>
    </location>
</feature>
<feature type="compositionally biased region" description="Polar residues" evidence="2">
    <location>
        <begin position="447"/>
        <end position="459"/>
    </location>
</feature>
<feature type="region of interest" description="Disordered" evidence="2">
    <location>
        <begin position="1043"/>
        <end position="1082"/>
    </location>
</feature>
<dbReference type="InterPro" id="IPR036859">
    <property type="entry name" value="CAP-Gly_dom_sf"/>
</dbReference>
<feature type="region of interest" description="Disordered" evidence="2">
    <location>
        <begin position="785"/>
        <end position="817"/>
    </location>
</feature>
<feature type="region of interest" description="Disordered" evidence="2">
    <location>
        <begin position="2283"/>
        <end position="2328"/>
    </location>
</feature>
<gene>
    <name evidence="4" type="ORF">NDU88_012372</name>
</gene>
<feature type="compositionally biased region" description="Basic residues" evidence="2">
    <location>
        <begin position="425"/>
        <end position="438"/>
    </location>
</feature>
<dbReference type="GO" id="GO:0005813">
    <property type="term" value="C:centrosome"/>
    <property type="evidence" value="ECO:0007669"/>
    <property type="project" value="InterPro"/>
</dbReference>
<feature type="compositionally biased region" description="Basic and acidic residues" evidence="2">
    <location>
        <begin position="2302"/>
        <end position="2328"/>
    </location>
</feature>
<feature type="compositionally biased region" description="Basic and acidic residues" evidence="2">
    <location>
        <begin position="103"/>
        <end position="112"/>
    </location>
</feature>
<keyword evidence="5" id="KW-1185">Reference proteome</keyword>
<accession>A0AAV7R5Z2</accession>
<feature type="region of interest" description="Disordered" evidence="2">
    <location>
        <begin position="2621"/>
        <end position="2652"/>
    </location>
</feature>
<evidence type="ECO:0000313" key="5">
    <source>
        <dbReference type="Proteomes" id="UP001066276"/>
    </source>
</evidence>
<organism evidence="4 5">
    <name type="scientific">Pleurodeles waltl</name>
    <name type="common">Iberian ribbed newt</name>
    <dbReference type="NCBI Taxonomy" id="8319"/>
    <lineage>
        <taxon>Eukaryota</taxon>
        <taxon>Metazoa</taxon>
        <taxon>Chordata</taxon>
        <taxon>Craniata</taxon>
        <taxon>Vertebrata</taxon>
        <taxon>Euteleostomi</taxon>
        <taxon>Amphibia</taxon>
        <taxon>Batrachia</taxon>
        <taxon>Caudata</taxon>
        <taxon>Salamandroidea</taxon>
        <taxon>Salamandridae</taxon>
        <taxon>Pleurodelinae</taxon>
        <taxon>Pleurodeles</taxon>
    </lineage>
</organism>
<dbReference type="GO" id="GO:0034453">
    <property type="term" value="P:microtubule anchoring"/>
    <property type="evidence" value="ECO:0007669"/>
    <property type="project" value="InterPro"/>
</dbReference>
<feature type="compositionally biased region" description="Polar residues" evidence="2">
    <location>
        <begin position="1873"/>
        <end position="1882"/>
    </location>
</feature>
<dbReference type="Proteomes" id="UP001066276">
    <property type="component" value="Chromosome 6"/>
</dbReference>
<evidence type="ECO:0000259" key="3">
    <source>
        <dbReference type="PROSITE" id="PS50245"/>
    </source>
</evidence>
<name>A0AAV7R5Z2_PLEWA</name>
<feature type="compositionally biased region" description="Basic and acidic residues" evidence="2">
    <location>
        <begin position="1071"/>
        <end position="1082"/>
    </location>
</feature>
<feature type="compositionally biased region" description="Polar residues" evidence="2">
    <location>
        <begin position="313"/>
        <end position="333"/>
    </location>
</feature>
<dbReference type="InterPro" id="IPR028750">
    <property type="entry name" value="CEP350/CC187"/>
</dbReference>
<evidence type="ECO:0000256" key="2">
    <source>
        <dbReference type="SAM" id="MobiDB-lite"/>
    </source>
</evidence>
<dbReference type="InterPro" id="IPR000938">
    <property type="entry name" value="CAP-Gly_domain"/>
</dbReference>
<feature type="region of interest" description="Disordered" evidence="2">
    <location>
        <begin position="840"/>
        <end position="868"/>
    </location>
</feature>
<feature type="compositionally biased region" description="Basic and acidic residues" evidence="2">
    <location>
        <begin position="55"/>
        <end position="64"/>
    </location>
</feature>
<feature type="compositionally biased region" description="Basic and acidic residues" evidence="2">
    <location>
        <begin position="135"/>
        <end position="144"/>
    </location>
</feature>
<feature type="compositionally biased region" description="Basic and acidic residues" evidence="2">
    <location>
        <begin position="71"/>
        <end position="80"/>
    </location>
</feature>
<feature type="compositionally biased region" description="Basic and acidic residues" evidence="2">
    <location>
        <begin position="1848"/>
        <end position="1862"/>
    </location>
</feature>
<dbReference type="SUPFAM" id="SSF74924">
    <property type="entry name" value="Cap-Gly domain"/>
    <property type="match status" value="1"/>
</dbReference>
<feature type="domain" description="CAP-Gly" evidence="3">
    <location>
        <begin position="2959"/>
        <end position="3001"/>
    </location>
</feature>
<feature type="region of interest" description="Disordered" evidence="2">
    <location>
        <begin position="1113"/>
        <end position="1277"/>
    </location>
</feature>
<feature type="compositionally biased region" description="Basic and acidic residues" evidence="2">
    <location>
        <begin position="1043"/>
        <end position="1058"/>
    </location>
</feature>
<feature type="compositionally biased region" description="Basic and acidic residues" evidence="2">
    <location>
        <begin position="183"/>
        <end position="192"/>
    </location>
</feature>
<feature type="compositionally biased region" description="Polar residues" evidence="2">
    <location>
        <begin position="495"/>
        <end position="507"/>
    </location>
</feature>
<feature type="coiled-coil region" evidence="1">
    <location>
        <begin position="1931"/>
        <end position="1991"/>
    </location>
</feature>
<feature type="region of interest" description="Disordered" evidence="2">
    <location>
        <begin position="2775"/>
        <end position="2816"/>
    </location>
</feature>
<feature type="compositionally biased region" description="Polar residues" evidence="2">
    <location>
        <begin position="1135"/>
        <end position="1145"/>
    </location>
</feature>
<feature type="region of interest" description="Disordered" evidence="2">
    <location>
        <begin position="3048"/>
        <end position="3071"/>
    </location>
</feature>
<evidence type="ECO:0000313" key="4">
    <source>
        <dbReference type="EMBL" id="KAJ1146090.1"/>
    </source>
</evidence>
<feature type="coiled-coil region" evidence="1">
    <location>
        <begin position="1291"/>
        <end position="1325"/>
    </location>
</feature>
<feature type="compositionally biased region" description="Basic and acidic residues" evidence="2">
    <location>
        <begin position="2711"/>
        <end position="2723"/>
    </location>
</feature>
<dbReference type="GO" id="GO:0008017">
    <property type="term" value="F:microtubule binding"/>
    <property type="evidence" value="ECO:0007669"/>
    <property type="project" value="InterPro"/>
</dbReference>
<feature type="region of interest" description="Disordered" evidence="2">
    <location>
        <begin position="1"/>
        <end position="354"/>
    </location>
</feature>
<feature type="compositionally biased region" description="Polar residues" evidence="2">
    <location>
        <begin position="245"/>
        <end position="265"/>
    </location>
</feature>
<dbReference type="PROSITE" id="PS50245">
    <property type="entry name" value="CAP_GLY_2"/>
    <property type="match status" value="1"/>
</dbReference>
<feature type="compositionally biased region" description="Polar residues" evidence="2">
    <location>
        <begin position="2865"/>
        <end position="2910"/>
    </location>
</feature>
<reference evidence="4" key="1">
    <citation type="journal article" date="2022" name="bioRxiv">
        <title>Sequencing and chromosome-scale assembly of the giantPleurodeles waltlgenome.</title>
        <authorList>
            <person name="Brown T."/>
            <person name="Elewa A."/>
            <person name="Iarovenko S."/>
            <person name="Subramanian E."/>
            <person name="Araus A.J."/>
            <person name="Petzold A."/>
            <person name="Susuki M."/>
            <person name="Suzuki K.-i.T."/>
            <person name="Hayashi T."/>
            <person name="Toyoda A."/>
            <person name="Oliveira C."/>
            <person name="Osipova E."/>
            <person name="Leigh N.D."/>
            <person name="Simon A."/>
            <person name="Yun M.H."/>
        </authorList>
    </citation>
    <scope>NUCLEOTIDE SEQUENCE</scope>
    <source>
        <strain evidence="4">20211129_DDA</strain>
        <tissue evidence="4">Liver</tissue>
    </source>
</reference>
<feature type="compositionally biased region" description="Polar residues" evidence="2">
    <location>
        <begin position="2283"/>
        <end position="2301"/>
    </location>
</feature>
<feature type="compositionally biased region" description="Basic residues" evidence="2">
    <location>
        <begin position="2911"/>
        <end position="2922"/>
    </location>
</feature>
<feature type="region of interest" description="Disordered" evidence="2">
    <location>
        <begin position="383"/>
        <end position="402"/>
    </location>
</feature>
<feature type="region of interest" description="Disordered" evidence="2">
    <location>
        <begin position="1833"/>
        <end position="1882"/>
    </location>
</feature>
<feature type="compositionally biased region" description="Basic and acidic residues" evidence="2">
    <location>
        <begin position="167"/>
        <end position="176"/>
    </location>
</feature>